<evidence type="ECO:0000256" key="1">
    <source>
        <dbReference type="SAM" id="MobiDB-lite"/>
    </source>
</evidence>
<dbReference type="AlphaFoldDB" id="A0A656HIL5"/>
<keyword evidence="4" id="KW-1185">Reference proteome</keyword>
<dbReference type="InterPro" id="IPR015943">
    <property type="entry name" value="WD40/YVTN_repeat-like_dom_sf"/>
</dbReference>
<gene>
    <name evidence="3" type="ORF">Thini_2799</name>
</gene>
<evidence type="ECO:0000313" key="3">
    <source>
        <dbReference type="EMBL" id="EIJ35336.1"/>
    </source>
</evidence>
<evidence type="ECO:0008006" key="5">
    <source>
        <dbReference type="Google" id="ProtNLM"/>
    </source>
</evidence>
<feature type="signal peptide" evidence="2">
    <location>
        <begin position="1"/>
        <end position="18"/>
    </location>
</feature>
<dbReference type="EMBL" id="JH651384">
    <property type="protein sequence ID" value="EIJ35336.1"/>
    <property type="molecule type" value="Genomic_DNA"/>
</dbReference>
<dbReference type="OrthoDB" id="145213at2"/>
<name>A0A656HIL5_THINJ</name>
<accession>A0A656HIL5</accession>
<organism evidence="3 4">
    <name type="scientific">Thiothrix nivea (strain ATCC 35100 / DSM 5205 / JP2)</name>
    <dbReference type="NCBI Taxonomy" id="870187"/>
    <lineage>
        <taxon>Bacteria</taxon>
        <taxon>Pseudomonadati</taxon>
        <taxon>Pseudomonadota</taxon>
        <taxon>Gammaproteobacteria</taxon>
        <taxon>Thiotrichales</taxon>
        <taxon>Thiotrichaceae</taxon>
        <taxon>Thiothrix</taxon>
    </lineage>
</organism>
<sequence length="402" mass="41392" precursor="true">MTISKLIPALMVSSILVACGGGSGASLGGLTNTNTGGSSTGTGSSATDGSSTGTGAGTGGSTDTGVDGGGDTGTGGVSSNALLLARNVVDAEYSDALERLVTVSSSPDNALNIIDPTGGEQQAIPLSLVPTSLGLSPDGNKAVVGHDGGVTYINLQTASVVDFYDTIGFKVSDIVLDDAGVAYVTPFSDAQGGNLQSIDLKTGQVKPSPTTIMLGGAYLKLAPSLKAVYTLDGNVSPVDLEKIDVSVSPPAGLYDSPYHGDYDMGGYSGNGMWLSEDDAYILTAGETLFRTAATQDQDMLYQRSLADNDGDYTTNLVHADHSREAGKFVVILDKGIIGTGSDYRIKTYTQPFLNLEDEQKVSELSPTSSTDAVTPQFVFFNSDGSKRYAVLKQGAASYLVTF</sequence>
<feature type="chain" id="PRO_5024999583" description="DNA-binding beta-propeller fold protein YncE" evidence="2">
    <location>
        <begin position="19"/>
        <end position="402"/>
    </location>
</feature>
<evidence type="ECO:0000256" key="2">
    <source>
        <dbReference type="SAM" id="SignalP"/>
    </source>
</evidence>
<keyword evidence="2" id="KW-0732">Signal</keyword>
<evidence type="ECO:0000313" key="4">
    <source>
        <dbReference type="Proteomes" id="UP000005317"/>
    </source>
</evidence>
<dbReference type="RefSeq" id="WP_002709242.1">
    <property type="nucleotide sequence ID" value="NZ_JH651384.1"/>
</dbReference>
<dbReference type="PROSITE" id="PS51257">
    <property type="entry name" value="PROKAR_LIPOPROTEIN"/>
    <property type="match status" value="1"/>
</dbReference>
<feature type="compositionally biased region" description="Low complexity" evidence="1">
    <location>
        <begin position="36"/>
        <end position="51"/>
    </location>
</feature>
<feature type="compositionally biased region" description="Gly residues" evidence="1">
    <location>
        <begin position="52"/>
        <end position="72"/>
    </location>
</feature>
<feature type="region of interest" description="Disordered" evidence="1">
    <location>
        <begin position="36"/>
        <end position="72"/>
    </location>
</feature>
<dbReference type="Proteomes" id="UP000005317">
    <property type="component" value="Unassembled WGS sequence"/>
</dbReference>
<dbReference type="Gene3D" id="2.130.10.10">
    <property type="entry name" value="YVTN repeat-like/Quinoprotein amine dehydrogenase"/>
    <property type="match status" value="1"/>
</dbReference>
<proteinExistence type="predicted"/>
<dbReference type="SUPFAM" id="SSF63829">
    <property type="entry name" value="Calcium-dependent phosphotriesterase"/>
    <property type="match status" value="1"/>
</dbReference>
<protein>
    <recommendedName>
        <fullName evidence="5">DNA-binding beta-propeller fold protein YncE</fullName>
    </recommendedName>
</protein>
<reference evidence="4" key="1">
    <citation type="journal article" date="2011" name="Stand. Genomic Sci.">
        <title>Genome sequence of the filamentous, gliding Thiothrix nivea neotype strain (JP2(T)).</title>
        <authorList>
            <person name="Lapidus A."/>
            <person name="Nolan M."/>
            <person name="Lucas S."/>
            <person name="Glavina Del Rio T."/>
            <person name="Tice H."/>
            <person name="Cheng J.F."/>
            <person name="Tapia R."/>
            <person name="Han C."/>
            <person name="Goodwin L."/>
            <person name="Pitluck S."/>
            <person name="Liolios K."/>
            <person name="Pagani I."/>
            <person name="Ivanova N."/>
            <person name="Huntemann M."/>
            <person name="Mavromatis K."/>
            <person name="Mikhailova N."/>
            <person name="Pati A."/>
            <person name="Chen A."/>
            <person name="Palaniappan K."/>
            <person name="Land M."/>
            <person name="Brambilla E.M."/>
            <person name="Rohde M."/>
            <person name="Abt B."/>
            <person name="Verbarg S."/>
            <person name="Goker M."/>
            <person name="Bristow J."/>
            <person name="Eisen J.A."/>
            <person name="Markowitz V."/>
            <person name="Hugenholtz P."/>
            <person name="Kyrpides N.C."/>
            <person name="Klenk H.P."/>
            <person name="Woyke T."/>
        </authorList>
    </citation>
    <scope>NUCLEOTIDE SEQUENCE [LARGE SCALE GENOMIC DNA]</scope>
    <source>
        <strain evidence="4">ATCC 35100 / DSM 5205 / JP2</strain>
    </source>
</reference>